<dbReference type="EMBL" id="MRZV01000043">
    <property type="protein sequence ID" value="PIK61015.1"/>
    <property type="molecule type" value="Genomic_DNA"/>
</dbReference>
<protein>
    <recommendedName>
        <fullName evidence="4">RING-type E3 ubiquitin transferase</fullName>
        <ecNumber evidence="4">2.3.2.27</ecNumber>
    </recommendedName>
</protein>
<dbReference type="OrthoDB" id="8062037at2759"/>
<feature type="domain" description="E3 ubiquitin-protein ligase TTC3 winged helix turn helix" evidence="11">
    <location>
        <begin position="622"/>
        <end position="722"/>
    </location>
</feature>
<feature type="region of interest" description="Disordered" evidence="8">
    <location>
        <begin position="745"/>
        <end position="767"/>
    </location>
</feature>
<dbReference type="GO" id="GO:0061630">
    <property type="term" value="F:ubiquitin protein ligase activity"/>
    <property type="evidence" value="ECO:0007669"/>
    <property type="project" value="UniProtKB-EC"/>
</dbReference>
<feature type="compositionally biased region" description="Basic and acidic residues" evidence="8">
    <location>
        <begin position="489"/>
        <end position="500"/>
    </location>
</feature>
<keyword evidence="5" id="KW-0963">Cytoplasm</keyword>
<dbReference type="Pfam" id="PF24812">
    <property type="entry name" value="WHD_TTC3"/>
    <property type="match status" value="1"/>
</dbReference>
<feature type="domain" description="TTC3/DZIP3-like helical" evidence="10">
    <location>
        <begin position="1079"/>
        <end position="1304"/>
    </location>
</feature>
<dbReference type="InterPro" id="IPR011990">
    <property type="entry name" value="TPR-like_helical_dom_sf"/>
</dbReference>
<feature type="coiled-coil region" evidence="7">
    <location>
        <begin position="1071"/>
        <end position="1137"/>
    </location>
</feature>
<feature type="compositionally biased region" description="Basic and acidic residues" evidence="8">
    <location>
        <begin position="210"/>
        <end position="233"/>
    </location>
</feature>
<dbReference type="InterPro" id="IPR056871">
    <property type="entry name" value="WH_TTC3"/>
</dbReference>
<feature type="domain" description="E3 ubiquitin-protein ligase TTC3/DZIP3" evidence="9">
    <location>
        <begin position="373"/>
        <end position="425"/>
    </location>
</feature>
<dbReference type="InterPro" id="IPR043866">
    <property type="entry name" value="TTC3/DZIP3_dom"/>
</dbReference>
<name>A0A2G8LL99_STIJA</name>
<keyword evidence="7" id="KW-0175">Coiled coil</keyword>
<evidence type="ECO:0000256" key="6">
    <source>
        <dbReference type="ARBA" id="ARBA00022679"/>
    </source>
</evidence>
<evidence type="ECO:0000259" key="11">
    <source>
        <dbReference type="Pfam" id="PF24812"/>
    </source>
</evidence>
<evidence type="ECO:0000256" key="1">
    <source>
        <dbReference type="ARBA" id="ARBA00000900"/>
    </source>
</evidence>
<evidence type="ECO:0000256" key="7">
    <source>
        <dbReference type="SAM" id="Coils"/>
    </source>
</evidence>
<proteinExistence type="predicted"/>
<evidence type="ECO:0000313" key="14">
    <source>
        <dbReference type="Proteomes" id="UP000230750"/>
    </source>
</evidence>
<dbReference type="GO" id="GO:0016567">
    <property type="term" value="P:protein ubiquitination"/>
    <property type="evidence" value="ECO:0007669"/>
    <property type="project" value="UniProtKB-UniPathway"/>
</dbReference>
<dbReference type="Pfam" id="PF24905">
    <property type="entry name" value="TTC3_9th"/>
    <property type="match status" value="1"/>
</dbReference>
<dbReference type="EC" id="2.3.2.27" evidence="4"/>
<reference evidence="13 14" key="1">
    <citation type="journal article" date="2017" name="PLoS Biol.">
        <title>The sea cucumber genome provides insights into morphological evolution and visceral regeneration.</title>
        <authorList>
            <person name="Zhang X."/>
            <person name="Sun L."/>
            <person name="Yuan J."/>
            <person name="Sun Y."/>
            <person name="Gao Y."/>
            <person name="Zhang L."/>
            <person name="Li S."/>
            <person name="Dai H."/>
            <person name="Hamel J.F."/>
            <person name="Liu C."/>
            <person name="Yu Y."/>
            <person name="Liu S."/>
            <person name="Lin W."/>
            <person name="Guo K."/>
            <person name="Jin S."/>
            <person name="Xu P."/>
            <person name="Storey K.B."/>
            <person name="Huan P."/>
            <person name="Zhang T."/>
            <person name="Zhou Y."/>
            <person name="Zhang J."/>
            <person name="Lin C."/>
            <person name="Li X."/>
            <person name="Xing L."/>
            <person name="Huo D."/>
            <person name="Sun M."/>
            <person name="Wang L."/>
            <person name="Mercier A."/>
            <person name="Li F."/>
            <person name="Yang H."/>
            <person name="Xiang J."/>
        </authorList>
    </citation>
    <scope>NUCLEOTIDE SEQUENCE [LARGE SCALE GENOMIC DNA]</scope>
    <source>
        <strain evidence="13">Shaxun</strain>
        <tissue evidence="13">Muscle</tissue>
    </source>
</reference>
<keyword evidence="6" id="KW-0808">Transferase</keyword>
<evidence type="ECO:0000259" key="12">
    <source>
        <dbReference type="Pfam" id="PF24905"/>
    </source>
</evidence>
<dbReference type="Pfam" id="PF19179">
    <property type="entry name" value="TTC3_DZIP3_dom"/>
    <property type="match status" value="1"/>
</dbReference>
<dbReference type="GO" id="GO:0005737">
    <property type="term" value="C:cytoplasm"/>
    <property type="evidence" value="ECO:0007669"/>
    <property type="project" value="UniProtKB-SubCell"/>
</dbReference>
<sequence>MTPVIQQDLPQLKVSWLYMLCCIVNRAQAELFTDQNWEALLDAKRAIVLDPTSPKAYYRYCEALYELQFVEKAVTENKFGQMLCQKSGKDIKALQTQMNRFKSEVDRIEYMEGLCDNRPESPTPLSSDNGESSSDDEIPDYTHMLEDRFSHHFDQGRTVKVEKMSEVKGLTVENFIKAEENRERERLKRLKEEKLEEETRKRNERAKAKRKEEKKKEDQQKELARKEQAEMDSKQAMAKESNTVLGNASKAYLEGRGRQAYEGYQRAVELMSQTKKKFGGITEGDYIIVLYAHGMAALETGNPHHYLSAMEKFDLILTNHKTTRTALPYYGKALTNYKMNQFKEGLDNIEKAMRINDNFETSIETWPGTDVNIKQTESGCMTQTLSALKDNCLNPPPPGAYCRYEGCNTRHEIYFNDMYFKGYVEDMLGGTCFTPDCFGVIDDISIYGEDGLVVSKHHSKGQQEKRKVKPSGKQNKKEKKNKKGKHKDKGQGDQSQHEQDFSDVGSHTSVQSLEHGDMVISEPSVSVPKTVTISVSDTHSEDFTEDSSPMLHQEPSYILKKEEPEPEEVRPDYSLIFDRIVGLMGTYDVTCHWAQYITAADWRDCLWDSSLQRNVPQDAWLHQEQHQKPIVILSEDDKNQVLVLHLHFAEILENNGPLKCNSSILLDEVSRLSSEHQELINKHGGLDLFLVTAPDMFAVLDDYVCCQQDRSKCSQIIEQQKVEWAPLLPAAGTIQGGSVIRQPTLGRGASWHNNQGHSEGDNKNVKQSNKTYKMNSLDTFIESDLSDVRTYALNGDSDLPGASVNLDTTETLDGDLDNMLKEESLKEYHPEAMQNLVDEYERQQVLASEDILKPSNQFVANGDVQKSVVHKEGRNLTLARISSAMLDSTREESDKQTRERTSFNGEVAGPYEDVLEAGSSRSVNGLPGRRDKTGAGDYSIGGRAYSVSEEENVNKRNKEDELDDTVKRCSSGETVSSDSISSGISVDKDALIPWKKSARALLSLFPEVKAERVNEDDEILLKVFSGPVFNLVEGLKERSNMPQKERSLLRSVGTLTHRVSFVSKGVNTDAFKTYQAEFSEAIRRVKKVEDQLRDANSKNKALESVMSTQQNNAKANQLEQKSKIESLERMVVQKEEKYQRDFNSANLEKTRLQSIVRLQEAQARETKSRLDQFSQVKQEADRLTTQIDTLCRDRDEMQKKMDNMDKECQMQRQRAIKSEVSVVQIHKDQALRPLEEAISECQYHMNNLKRILQGEENANLTVILKDWERCREENKQKMETIKSQFDSQIQELQSGRLILTDLPVIPRPEPSRSKTLKAKHAPHNWPTFGTPPPLPGSTIAAPPSHLPPHAGGSHQAPQKPLDSPPTIPTNHSSFNAFGLPPAKGIVSAVPRGPGSTMPLAPDLPQGPLLDCGTCHLQLVLGAMVLLHSTLPVNRQQQQRRQRWRHLLIKSTMLLTGFLMRTQHASNLHPETSLMNPTTARFQPRTQGMIGDRRTTVKSSYQRIMERLEERYPNYNKVQLTNFLRVVRVNNGNSLSGLSMEGIMDKVSDQITEAEAKVPQSFLENNRETFHVPQTPARGAPLSFIPAAPPSSNPWSTVDDTTPLGRMRCMMMR</sequence>
<comment type="caution">
    <text evidence="13">The sequence shown here is derived from an EMBL/GenBank/DDBJ whole genome shotgun (WGS) entry which is preliminary data.</text>
</comment>
<dbReference type="PANTHER" id="PTHR17550">
    <property type="entry name" value="E3 UBIQUITIN-PROTEIN LIGASE TTC3"/>
    <property type="match status" value="1"/>
</dbReference>
<dbReference type="Pfam" id="PF24525">
    <property type="entry name" value="TTC3"/>
    <property type="match status" value="1"/>
</dbReference>
<dbReference type="InterPro" id="IPR019734">
    <property type="entry name" value="TPR_rpt"/>
</dbReference>
<dbReference type="PANTHER" id="PTHR17550:SF4">
    <property type="entry name" value="E3 UBIQUITIN-PROTEIN LIGASE TTC3"/>
    <property type="match status" value="1"/>
</dbReference>
<evidence type="ECO:0000259" key="10">
    <source>
        <dbReference type="Pfam" id="PF24525"/>
    </source>
</evidence>
<feature type="region of interest" description="Disordered" evidence="8">
    <location>
        <begin position="195"/>
        <end position="240"/>
    </location>
</feature>
<dbReference type="SUPFAM" id="SSF48452">
    <property type="entry name" value="TPR-like"/>
    <property type="match status" value="2"/>
</dbReference>
<comment type="subcellular location">
    <subcellularLocation>
        <location evidence="2">Cytoplasm</location>
    </subcellularLocation>
</comment>
<evidence type="ECO:0000256" key="8">
    <source>
        <dbReference type="SAM" id="MobiDB-lite"/>
    </source>
</evidence>
<dbReference type="Gene3D" id="1.25.40.10">
    <property type="entry name" value="Tetratricopeptide repeat domain"/>
    <property type="match status" value="2"/>
</dbReference>
<feature type="compositionally biased region" description="Basic residues" evidence="8">
    <location>
        <begin position="456"/>
        <end position="488"/>
    </location>
</feature>
<feature type="region of interest" description="Disordered" evidence="8">
    <location>
        <begin position="456"/>
        <end position="508"/>
    </location>
</feature>
<dbReference type="InterPro" id="IPR056870">
    <property type="entry name" value="TTC3/DZIP3/RBM44-like_helical"/>
</dbReference>
<evidence type="ECO:0000313" key="13">
    <source>
        <dbReference type="EMBL" id="PIK61015.1"/>
    </source>
</evidence>
<feature type="region of interest" description="Disordered" evidence="8">
    <location>
        <begin position="114"/>
        <end position="139"/>
    </location>
</feature>
<feature type="coiled-coil region" evidence="7">
    <location>
        <begin position="1180"/>
        <end position="1214"/>
    </location>
</feature>
<evidence type="ECO:0000256" key="4">
    <source>
        <dbReference type="ARBA" id="ARBA00012483"/>
    </source>
</evidence>
<gene>
    <name evidence="13" type="ORF">BSL78_02066</name>
</gene>
<dbReference type="InterPro" id="IPR056872">
    <property type="entry name" value="TTC3/DZIP3-like_helical"/>
</dbReference>
<evidence type="ECO:0000256" key="3">
    <source>
        <dbReference type="ARBA" id="ARBA00004906"/>
    </source>
</evidence>
<evidence type="ECO:0000256" key="2">
    <source>
        <dbReference type="ARBA" id="ARBA00004496"/>
    </source>
</evidence>
<feature type="region of interest" description="Disordered" evidence="8">
    <location>
        <begin position="1304"/>
        <end position="1375"/>
    </location>
</feature>
<dbReference type="Proteomes" id="UP000230750">
    <property type="component" value="Unassembled WGS sequence"/>
</dbReference>
<feature type="domain" description="TTC3/DZIP3/RBM44-like helical" evidence="12">
    <location>
        <begin position="1500"/>
        <end position="1556"/>
    </location>
</feature>
<dbReference type="UniPathway" id="UPA00143"/>
<dbReference type="SMART" id="SM00028">
    <property type="entry name" value="TPR"/>
    <property type="match status" value="2"/>
</dbReference>
<dbReference type="STRING" id="307972.A0A2G8LL99"/>
<feature type="region of interest" description="Disordered" evidence="8">
    <location>
        <begin position="918"/>
        <end position="941"/>
    </location>
</feature>
<evidence type="ECO:0000256" key="5">
    <source>
        <dbReference type="ARBA" id="ARBA00022490"/>
    </source>
</evidence>
<accession>A0A2G8LL99</accession>
<organism evidence="13 14">
    <name type="scientific">Stichopus japonicus</name>
    <name type="common">Sea cucumber</name>
    <dbReference type="NCBI Taxonomy" id="307972"/>
    <lineage>
        <taxon>Eukaryota</taxon>
        <taxon>Metazoa</taxon>
        <taxon>Echinodermata</taxon>
        <taxon>Eleutherozoa</taxon>
        <taxon>Echinozoa</taxon>
        <taxon>Holothuroidea</taxon>
        <taxon>Aspidochirotacea</taxon>
        <taxon>Aspidochirotida</taxon>
        <taxon>Stichopodidae</taxon>
        <taxon>Apostichopus</taxon>
    </lineage>
</organism>
<comment type="catalytic activity">
    <reaction evidence="1">
        <text>S-ubiquitinyl-[E2 ubiquitin-conjugating enzyme]-L-cysteine + [acceptor protein]-L-lysine = [E2 ubiquitin-conjugating enzyme]-L-cysteine + N(6)-ubiquitinyl-[acceptor protein]-L-lysine.</text>
        <dbReference type="EC" id="2.3.2.27"/>
    </reaction>
</comment>
<comment type="pathway">
    <text evidence="3">Protein modification; protein ubiquitination.</text>
</comment>
<evidence type="ECO:0000259" key="9">
    <source>
        <dbReference type="Pfam" id="PF19179"/>
    </source>
</evidence>
<keyword evidence="14" id="KW-1185">Reference proteome</keyword>